<evidence type="ECO:0000259" key="7">
    <source>
        <dbReference type="Pfam" id="PF01292"/>
    </source>
</evidence>
<evidence type="ECO:0000256" key="6">
    <source>
        <dbReference type="SAM" id="Phobius"/>
    </source>
</evidence>
<keyword evidence="2" id="KW-1003">Cell membrane</keyword>
<keyword evidence="5 6" id="KW-0472">Membrane</keyword>
<feature type="transmembrane region" description="Helical" evidence="6">
    <location>
        <begin position="156"/>
        <end position="180"/>
    </location>
</feature>
<evidence type="ECO:0000313" key="8">
    <source>
        <dbReference type="EMBL" id="RNF29832.1"/>
    </source>
</evidence>
<dbReference type="InterPro" id="IPR011577">
    <property type="entry name" value="Cyt_b561_bac/Ni-Hgenase"/>
</dbReference>
<dbReference type="InterPro" id="IPR016174">
    <property type="entry name" value="Di-haem_cyt_TM"/>
</dbReference>
<dbReference type="PANTHER" id="PTHR30485:SF1">
    <property type="entry name" value="CYTOCHROME YDHU-RELATED"/>
    <property type="match status" value="1"/>
</dbReference>
<keyword evidence="4 6" id="KW-1133">Transmembrane helix</keyword>
<evidence type="ECO:0000256" key="4">
    <source>
        <dbReference type="ARBA" id="ARBA00022989"/>
    </source>
</evidence>
<feature type="domain" description="Cytochrome b561 bacterial/Ni-hydrogenase" evidence="7">
    <location>
        <begin position="18"/>
        <end position="234"/>
    </location>
</feature>
<sequence>MHQAVQEKAAPRVVMIQRHAVVTRLTHWLNAVFFCVLAASGMQIFNAWPQLYWGQAGADSAQAWLALGPFPAWLTLPSAQDLAAGRRWHLFFAWCFVFNGAAYLAYGLLSDHFRRHLLPRRRELAARHLWREVADHARLRFAHDERARDYNALQKLSYLAVIGLLLPLMVLTGLTMSPGMNAAAPWLLDLFGGRQSARTLHFISAALLVLFLIVHLAMVLLSGPWNNLRSMLSGRYAIQKGGSHD</sequence>
<proteinExistence type="predicted"/>
<dbReference type="InterPro" id="IPR051542">
    <property type="entry name" value="Hydrogenase_cytochrome"/>
</dbReference>
<protein>
    <submittedName>
        <fullName evidence="8">HupC</fullName>
    </submittedName>
</protein>
<name>A0A422QIP4_9BURK</name>
<evidence type="ECO:0000256" key="1">
    <source>
        <dbReference type="ARBA" id="ARBA00004651"/>
    </source>
</evidence>
<dbReference type="EMBL" id="JSAB01000163">
    <property type="protein sequence ID" value="RNF29832.1"/>
    <property type="molecule type" value="Genomic_DNA"/>
</dbReference>
<evidence type="ECO:0000256" key="3">
    <source>
        <dbReference type="ARBA" id="ARBA00022692"/>
    </source>
</evidence>
<evidence type="ECO:0000313" key="9">
    <source>
        <dbReference type="Proteomes" id="UP000283254"/>
    </source>
</evidence>
<dbReference type="SUPFAM" id="SSF81342">
    <property type="entry name" value="Transmembrane di-heme cytochromes"/>
    <property type="match status" value="1"/>
</dbReference>
<dbReference type="PANTHER" id="PTHR30485">
    <property type="entry name" value="NI/FE-HYDROGENASE 1 B-TYPE CYTOCHROME SUBUNIT"/>
    <property type="match status" value="1"/>
</dbReference>
<dbReference type="Gene3D" id="1.20.950.20">
    <property type="entry name" value="Transmembrane di-heme cytochromes, Chain C"/>
    <property type="match status" value="1"/>
</dbReference>
<dbReference type="GO" id="GO:0022904">
    <property type="term" value="P:respiratory electron transport chain"/>
    <property type="evidence" value="ECO:0007669"/>
    <property type="project" value="InterPro"/>
</dbReference>
<keyword evidence="3 6" id="KW-0812">Transmembrane</keyword>
<dbReference type="GO" id="GO:0020037">
    <property type="term" value="F:heme binding"/>
    <property type="evidence" value="ECO:0007669"/>
    <property type="project" value="TreeGrafter"/>
</dbReference>
<reference evidence="8" key="1">
    <citation type="submission" date="2014-10" db="EMBL/GenBank/DDBJ databases">
        <title>Massilia sp. genome.</title>
        <authorList>
            <person name="Xu B."/>
            <person name="Dai L."/>
            <person name="Huang Z."/>
        </authorList>
    </citation>
    <scope>NUCLEOTIDE SEQUENCE [LARGE SCALE GENOMIC DNA]</scope>
    <source>
        <strain evidence="8">CFS-1</strain>
    </source>
</reference>
<comment type="caution">
    <text evidence="8">The sequence shown here is derived from an EMBL/GenBank/DDBJ whole genome shotgun (WGS) entry which is preliminary data.</text>
</comment>
<feature type="transmembrane region" description="Helical" evidence="6">
    <location>
        <begin position="200"/>
        <end position="221"/>
    </location>
</feature>
<dbReference type="Pfam" id="PF01292">
    <property type="entry name" value="Ni_hydr_CYTB"/>
    <property type="match status" value="1"/>
</dbReference>
<gene>
    <name evidence="8" type="ORF">NM04_15840</name>
</gene>
<keyword evidence="9" id="KW-1185">Reference proteome</keyword>
<dbReference type="GO" id="GO:0005886">
    <property type="term" value="C:plasma membrane"/>
    <property type="evidence" value="ECO:0007669"/>
    <property type="project" value="UniProtKB-SubCell"/>
</dbReference>
<dbReference type="Proteomes" id="UP000283254">
    <property type="component" value="Unassembled WGS sequence"/>
</dbReference>
<comment type="subcellular location">
    <subcellularLocation>
        <location evidence="1">Cell membrane</location>
        <topology evidence="1">Multi-pass membrane protein</topology>
    </subcellularLocation>
</comment>
<evidence type="ECO:0000256" key="5">
    <source>
        <dbReference type="ARBA" id="ARBA00023136"/>
    </source>
</evidence>
<feature type="transmembrane region" description="Helical" evidence="6">
    <location>
        <begin position="88"/>
        <end position="109"/>
    </location>
</feature>
<evidence type="ECO:0000256" key="2">
    <source>
        <dbReference type="ARBA" id="ARBA00022475"/>
    </source>
</evidence>
<dbReference type="AlphaFoldDB" id="A0A422QIP4"/>
<dbReference type="GO" id="GO:0009055">
    <property type="term" value="F:electron transfer activity"/>
    <property type="evidence" value="ECO:0007669"/>
    <property type="project" value="InterPro"/>
</dbReference>
<organism evidence="8 9">
    <name type="scientific">Massilia aurea</name>
    <dbReference type="NCBI Taxonomy" id="373040"/>
    <lineage>
        <taxon>Bacteria</taxon>
        <taxon>Pseudomonadati</taxon>
        <taxon>Pseudomonadota</taxon>
        <taxon>Betaproteobacteria</taxon>
        <taxon>Burkholderiales</taxon>
        <taxon>Oxalobacteraceae</taxon>
        <taxon>Telluria group</taxon>
        <taxon>Massilia</taxon>
    </lineage>
</organism>
<accession>A0A422QIP4</accession>
<feature type="transmembrane region" description="Helical" evidence="6">
    <location>
        <begin position="25"/>
        <end position="45"/>
    </location>
</feature>